<comment type="similarity">
    <text evidence="1">Belongs to the universal ribosomal protein uS14 family.</text>
</comment>
<dbReference type="InterPro" id="IPR053858">
    <property type="entry name" value="Arb2_dom"/>
</dbReference>
<dbReference type="GO" id="GO:0005737">
    <property type="term" value="C:cytoplasm"/>
    <property type="evidence" value="ECO:0007669"/>
    <property type="project" value="UniProtKB-ARBA"/>
</dbReference>
<dbReference type="InParanoid" id="A0A080WKA8"/>
<accession>A0A080WKA8</accession>
<dbReference type="STRING" id="559305.A0A080WKA8"/>
<dbReference type="Gene3D" id="1.10.287.1480">
    <property type="match status" value="1"/>
</dbReference>
<dbReference type="Proteomes" id="UP000008864">
    <property type="component" value="Unassembled WGS sequence"/>
</dbReference>
<dbReference type="InterPro" id="IPR048263">
    <property type="entry name" value="Arb2"/>
</dbReference>
<dbReference type="GO" id="GO:0003735">
    <property type="term" value="F:structural constituent of ribosome"/>
    <property type="evidence" value="ECO:0007669"/>
    <property type="project" value="InterPro"/>
</dbReference>
<dbReference type="GO" id="GO:0006412">
    <property type="term" value="P:translation"/>
    <property type="evidence" value="ECO:0007669"/>
    <property type="project" value="InterPro"/>
</dbReference>
<protein>
    <recommendedName>
        <fullName evidence="5">Arb2 domain-containing protein</fullName>
    </recommendedName>
</protein>
<dbReference type="Pfam" id="PF22749">
    <property type="entry name" value="Arb2"/>
    <property type="match status" value="1"/>
</dbReference>
<dbReference type="GO" id="GO:1990904">
    <property type="term" value="C:ribonucleoprotein complex"/>
    <property type="evidence" value="ECO:0007669"/>
    <property type="project" value="UniProtKB-KW"/>
</dbReference>
<dbReference type="RefSeq" id="XP_003239022.2">
    <property type="nucleotide sequence ID" value="XM_003238974.2"/>
</dbReference>
<evidence type="ECO:0000313" key="6">
    <source>
        <dbReference type="EMBL" id="KFL60445.1"/>
    </source>
</evidence>
<dbReference type="FunFam" id="1.10.287.1480:FF:000001">
    <property type="entry name" value="30S ribosomal protein S14"/>
    <property type="match status" value="1"/>
</dbReference>
<feature type="region of interest" description="Disordered" evidence="4">
    <location>
        <begin position="455"/>
        <end position="477"/>
    </location>
</feature>
<dbReference type="SUPFAM" id="SSF57716">
    <property type="entry name" value="Glucocorticoid receptor-like (DNA-binding domain)"/>
    <property type="match status" value="1"/>
</dbReference>
<evidence type="ECO:0000256" key="4">
    <source>
        <dbReference type="SAM" id="MobiDB-lite"/>
    </source>
</evidence>
<dbReference type="VEuPathDB" id="FungiDB:TERG_11660"/>
<sequence>MSQFRAKKLDLSGFINARIIRDHTKRMVFAENEPERQALRYISHNTSLPMRVRAQAQLKLSQMHAYTRPSQIKNRCIGGGIARGVFRDFKLARYQFRMQALAGDLPGVRKAKDLPKDPVFPANLKQLGYFINDKDEIRMISNPEEKFLYKINANERYNELQKEAMNTCIRNIVLSRLHDQGLETLRLPLGAKANEQHVPILVSPTFKTDERIIAVFGEPVQDLGIWAYRIIGHETINSGSAVDFSAAVLREKGESPTPGLILTNPGQLVWHCAGEKAISLPSWLALPRKHAVEPPMKMTVRNKIPGHETWQDHVTYVFDEVLGKLAPDAKIDIIGLAEGSLAAVRYLAEHWSTWKSCISSMALGNPLHDMNHLHPTEFAEFISTRCRAYLISDKELGQPVAGRYEYSCNCYSSGESKNVECIIPRAYESMLKWLDDMHDKPELKETEVFVSEDFGSAESGEEFGDSNGNGAIVEELN</sequence>
<name>A0A080WKA8_TRIRC</name>
<dbReference type="PANTHER" id="PTHR21357">
    <property type="entry name" value="FAM172 FAMILY PROTEIN HOMOLOG CG10038"/>
    <property type="match status" value="1"/>
</dbReference>
<keyword evidence="3" id="KW-0687">Ribonucleoprotein</keyword>
<organism evidence="6 7">
    <name type="scientific">Trichophyton rubrum (strain ATCC MYA-4607 / CBS 118892)</name>
    <name type="common">Athlete's foot fungus</name>
    <dbReference type="NCBI Taxonomy" id="559305"/>
    <lineage>
        <taxon>Eukaryota</taxon>
        <taxon>Fungi</taxon>
        <taxon>Dikarya</taxon>
        <taxon>Ascomycota</taxon>
        <taxon>Pezizomycotina</taxon>
        <taxon>Eurotiomycetes</taxon>
        <taxon>Eurotiomycetidae</taxon>
        <taxon>Onygenales</taxon>
        <taxon>Arthrodermataceae</taxon>
        <taxon>Trichophyton</taxon>
    </lineage>
</organism>
<dbReference type="AlphaFoldDB" id="A0A080WKA8"/>
<dbReference type="GeneID" id="10375375"/>
<gene>
    <name evidence="6" type="ORF">TERG_11660</name>
</gene>
<dbReference type="OMA" id="HGCNCYS"/>
<evidence type="ECO:0000259" key="5">
    <source>
        <dbReference type="Pfam" id="PF22749"/>
    </source>
</evidence>
<dbReference type="InterPro" id="IPR001209">
    <property type="entry name" value="Ribosomal_uS14"/>
</dbReference>
<proteinExistence type="inferred from homology"/>
<evidence type="ECO:0000256" key="3">
    <source>
        <dbReference type="ARBA" id="ARBA00023274"/>
    </source>
</evidence>
<dbReference type="GO" id="GO:0031048">
    <property type="term" value="P:regulatory ncRNA-mediated heterochromatin formation"/>
    <property type="evidence" value="ECO:0007669"/>
    <property type="project" value="TreeGrafter"/>
</dbReference>
<feature type="domain" description="Arb2" evidence="5">
    <location>
        <begin position="120"/>
        <end position="395"/>
    </location>
</feature>
<dbReference type="eggNOG" id="ENOG502SGUN">
    <property type="taxonomic scope" value="Eukaryota"/>
</dbReference>
<dbReference type="OrthoDB" id="421951at2759"/>
<dbReference type="PANTHER" id="PTHR21357:SF4">
    <property type="entry name" value="FAM172 FAMILY PROTEIN HOMOLOG CG10038"/>
    <property type="match status" value="1"/>
</dbReference>
<evidence type="ECO:0000256" key="1">
    <source>
        <dbReference type="ARBA" id="ARBA00009083"/>
    </source>
</evidence>
<dbReference type="EMBL" id="GG700648">
    <property type="protein sequence ID" value="KFL60445.1"/>
    <property type="molecule type" value="Genomic_DNA"/>
</dbReference>
<dbReference type="GO" id="GO:0035197">
    <property type="term" value="F:siRNA binding"/>
    <property type="evidence" value="ECO:0007669"/>
    <property type="project" value="TreeGrafter"/>
</dbReference>
<dbReference type="GO" id="GO:0005634">
    <property type="term" value="C:nucleus"/>
    <property type="evidence" value="ECO:0007669"/>
    <property type="project" value="TreeGrafter"/>
</dbReference>
<keyword evidence="2" id="KW-0689">Ribosomal protein</keyword>
<reference evidence="7" key="1">
    <citation type="journal article" date="2012" name="MBio">
        <title>Comparative genome analysis of Trichophyton rubrum and related dermatophytes reveals candidate genes involved in infection.</title>
        <authorList>
            <person name="Martinez D.A."/>
            <person name="Oliver B.G."/>
            <person name="Graeser Y."/>
            <person name="Goldberg J.M."/>
            <person name="Li W."/>
            <person name="Martinez-Rossi N.M."/>
            <person name="Monod M."/>
            <person name="Shelest E."/>
            <person name="Barton R.C."/>
            <person name="Birch E."/>
            <person name="Brakhage A.A."/>
            <person name="Chen Z."/>
            <person name="Gurr S.J."/>
            <person name="Heiman D."/>
            <person name="Heitman J."/>
            <person name="Kosti I."/>
            <person name="Rossi A."/>
            <person name="Saif S."/>
            <person name="Samalova M."/>
            <person name="Saunders C.W."/>
            <person name="Shea T."/>
            <person name="Summerbell R.C."/>
            <person name="Xu J."/>
            <person name="Young S."/>
            <person name="Zeng Q."/>
            <person name="Birren B.W."/>
            <person name="Cuomo C.A."/>
            <person name="White T.C."/>
        </authorList>
    </citation>
    <scope>NUCLEOTIDE SEQUENCE [LARGE SCALE GENOMIC DNA]</scope>
    <source>
        <strain evidence="7">ATCC MYA-4607 / CBS 118892</strain>
    </source>
</reference>
<dbReference type="Pfam" id="PF00253">
    <property type="entry name" value="Ribosomal_S14"/>
    <property type="match status" value="1"/>
</dbReference>
<evidence type="ECO:0000256" key="2">
    <source>
        <dbReference type="ARBA" id="ARBA00022980"/>
    </source>
</evidence>
<dbReference type="HOGENOM" id="CLU_027515_0_1_1"/>
<dbReference type="GO" id="GO:0005840">
    <property type="term" value="C:ribosome"/>
    <property type="evidence" value="ECO:0007669"/>
    <property type="project" value="UniProtKB-KW"/>
</dbReference>
<keyword evidence="7" id="KW-1185">Reference proteome</keyword>
<evidence type="ECO:0000313" key="7">
    <source>
        <dbReference type="Proteomes" id="UP000008864"/>
    </source>
</evidence>